<dbReference type="Proteomes" id="UP001174909">
    <property type="component" value="Unassembled WGS sequence"/>
</dbReference>
<evidence type="ECO:0000313" key="4">
    <source>
        <dbReference type="Proteomes" id="UP001174909"/>
    </source>
</evidence>
<sequence length="1709" mass="189591">MAGSGEPVEITALNSTLGLVTAAVTVAGPPQWFANCLVEKTFITQRDAQDILGTPGVPPSRQAGLLLDSVFTKIRASDERRRWFITFVGIFSRDLAYKDLVEKLMERVEADSPQNQGEDGSSPRHQGEEGRSSQHQGEEGRSSQHQWEEGRSPQHQGEEGRSPQHQGEEGRSPGTKGRRDVLRHQGEEGRSSRHQGEETSSLAPRESRTFSTHKGRGKFSTELRGRRDVSSSTKEREGRSTSTRGGGRSASTKGGGTHLPRPPRERRDVSSPAQGRRSLFSTHQGEEGRSSQHQGEEGRSSQHQGEEGRSPQHQEDASPQRVVPSSATVQGSTGKESGGWTRQFLLTLYNLRGWLGLGADIGASELIDVALTRISSNVSDYEVFIRMLPDTGAVKPIVDDIIDYSFSSPDEGGKGQETSEIGNDTVELCVIIPLAVSDKYDSFGKFLLNDETGDKMAEIKKKCGRKAMDITLEILRQWMDNSENVTWKSIISALRKCNLSSVADQIEMACEMARKSKELFEEAMKKGYVVVKLVKVIVVGPAGVGKTCLIYLLLGKDPPDKRHSTGCAERSIRVIRISKEGEEWSEVSNDEFEKIIAEAVPLLCEELKGNKVTKPEQDKCFSPIKGVGEGVMNVGTGAKTKEKSSGKNISSTETIKDAAANAMGENGSIEEIRGGSSKTSVDESGTEGLAVPFQQKMQKVVSEDVMKRFTQLVSGSDTSRRLLDMELIYLTDCGGQQAYWDLVPIFMRDTSATLFVHRLCEKLDEHPLNDLYQNDERVGPEERARLTTAQAFKTMLQGLCDEGKRSKIITVGTHKDLASDCEESPSQKNEKFVEISSQHFSNNIVYRNEGLKEVVFQVNTRDHSADDRKEVNKIKTSIEESAKEVKIPIWWFILQQILEQLSDRLKRCVFSKTECKRVSRTLGFSEEELDAALDFYDKLNIFVYKKDILRNVVFTDAKVPLDKLSELVEKQYHLKAAEADPAKAADEAITGDWIKFRDNGILIPNFLTKFPNHYVDEIFTRRDLLVLLEKLLIISKSSEGEYFFPAILNMTEDVRISLNACQVAPLVVEFPTGWAPPGVFCCSVCHLQTQAGWKIKKPTKCDTESSETPVNYISRNSITFTKRGRLGSVTLIDNFSFFAICVNVDIRKINGENLVRHCEVIKSEVFDAVKAGLRNTHHKDTSPKPAFVCPAHQNVVSSRELHVARIDDTMKYLICDKDTDISSDLSPRQTVWLGGPGPEVPQPQLVLQDATQKADIGEVSLSSNETHIASERQESDTSTTKSSGKVSGNVAMGDLMKLSTSKGRHIRILERSAMKYRDIGTILLKDDTGAIVTSIQQTALGNPVEAVRMIYERWIQENEDHSWKKLALCFRDVQLNPLARDIEQHFTLPSPTRSQAHPSHQIIGKADETVSEDDTKRGAQTSKSSGLKRSAGSATGSPSSTREKIRTATSLSQGLETKSPTPKPIGTQSAMKDTGSERDTASLLQSEGGRKRKRVTQPPNEPTPKRTERGEGKPLSHMLSQEREEGEFLGVGGARLEVVGRREVGEEGRLEGGGRTPSHHSLQLSDILREGRVLFGIIGGIIFIAFGFNSVDPTPGLWQMKEPTLKELYHIKYIDTQGKNRHFRFIDSAQNDCEDLGIQLDIGPATIKGFRSMYDKPSDICREILLSWINKGEDATWAGLLRGLDRVPALGRVAKQLREALNSNYRDEL</sequence>
<feature type="compositionally biased region" description="Gly residues" evidence="1">
    <location>
        <begin position="244"/>
        <end position="257"/>
    </location>
</feature>
<feature type="compositionally biased region" description="Polar residues" evidence="1">
    <location>
        <begin position="323"/>
        <end position="335"/>
    </location>
</feature>
<dbReference type="EMBL" id="CASHTH010001539">
    <property type="protein sequence ID" value="CAI8016565.1"/>
    <property type="molecule type" value="Genomic_DNA"/>
</dbReference>
<dbReference type="InterPro" id="IPR000488">
    <property type="entry name" value="Death_dom"/>
</dbReference>
<feature type="compositionally biased region" description="Basic and acidic residues" evidence="1">
    <location>
        <begin position="219"/>
        <end position="239"/>
    </location>
</feature>
<proteinExistence type="predicted"/>
<evidence type="ECO:0000256" key="1">
    <source>
        <dbReference type="SAM" id="MobiDB-lite"/>
    </source>
</evidence>
<feature type="domain" description="Death" evidence="2">
    <location>
        <begin position="454"/>
        <end position="510"/>
    </location>
</feature>
<comment type="caution">
    <text evidence="3">The sequence shown here is derived from an EMBL/GenBank/DDBJ whole genome shotgun (WGS) entry which is preliminary data.</text>
</comment>
<protein>
    <submittedName>
        <fullName evidence="3">Ribosome-binding protein 1</fullName>
    </submittedName>
</protein>
<dbReference type="SUPFAM" id="SSF52540">
    <property type="entry name" value="P-loop containing nucleoside triphosphate hydrolases"/>
    <property type="match status" value="1"/>
</dbReference>
<feature type="region of interest" description="Disordered" evidence="1">
    <location>
        <begin position="1260"/>
        <end position="1288"/>
    </location>
</feature>
<dbReference type="InterPro" id="IPR027417">
    <property type="entry name" value="P-loop_NTPase"/>
</dbReference>
<feature type="compositionally biased region" description="Basic and acidic residues" evidence="1">
    <location>
        <begin position="121"/>
        <end position="197"/>
    </location>
</feature>
<feature type="region of interest" description="Disordered" evidence="1">
    <location>
        <begin position="109"/>
        <end position="336"/>
    </location>
</feature>
<feature type="compositionally biased region" description="Basic and acidic residues" evidence="1">
    <location>
        <begin position="284"/>
        <end position="318"/>
    </location>
</feature>
<dbReference type="GO" id="GO:0007165">
    <property type="term" value="P:signal transduction"/>
    <property type="evidence" value="ECO:0007669"/>
    <property type="project" value="InterPro"/>
</dbReference>
<reference evidence="3" key="1">
    <citation type="submission" date="2023-03" db="EMBL/GenBank/DDBJ databases">
        <authorList>
            <person name="Steffen K."/>
            <person name="Cardenas P."/>
        </authorList>
    </citation>
    <scope>NUCLEOTIDE SEQUENCE</scope>
</reference>
<feature type="compositionally biased region" description="Polar residues" evidence="1">
    <location>
        <begin position="1388"/>
        <end position="1398"/>
    </location>
</feature>
<keyword evidence="4" id="KW-1185">Reference proteome</keyword>
<feature type="compositionally biased region" description="Basic and acidic residues" evidence="1">
    <location>
        <begin position="1405"/>
        <end position="1417"/>
    </location>
</feature>
<dbReference type="Gene3D" id="1.10.533.10">
    <property type="entry name" value="Death Domain, Fas"/>
    <property type="match status" value="2"/>
</dbReference>
<accession>A0AA35RRT5</accession>
<feature type="compositionally biased region" description="Basic and acidic residues" evidence="1">
    <location>
        <begin position="1503"/>
        <end position="1514"/>
    </location>
</feature>
<feature type="region of interest" description="Disordered" evidence="1">
    <location>
        <begin position="1388"/>
        <end position="1516"/>
    </location>
</feature>
<feature type="compositionally biased region" description="Low complexity" evidence="1">
    <location>
        <begin position="1429"/>
        <end position="1440"/>
    </location>
</feature>
<evidence type="ECO:0000259" key="2">
    <source>
        <dbReference type="PROSITE" id="PS50017"/>
    </source>
</evidence>
<evidence type="ECO:0000313" key="3">
    <source>
        <dbReference type="EMBL" id="CAI8016565.1"/>
    </source>
</evidence>
<feature type="compositionally biased region" description="Low complexity" evidence="1">
    <location>
        <begin position="1276"/>
        <end position="1288"/>
    </location>
</feature>
<feature type="compositionally biased region" description="Polar residues" evidence="1">
    <location>
        <begin position="1418"/>
        <end position="1427"/>
    </location>
</feature>
<gene>
    <name evidence="3" type="ORF">GBAR_LOCUS10155</name>
</gene>
<dbReference type="Gene3D" id="3.40.50.300">
    <property type="entry name" value="P-loop containing nucleotide triphosphate hydrolases"/>
    <property type="match status" value="1"/>
</dbReference>
<name>A0AA35RRT5_GEOBA</name>
<dbReference type="PROSITE" id="PS50017">
    <property type="entry name" value="DEATH_DOMAIN"/>
    <property type="match status" value="1"/>
</dbReference>
<feature type="compositionally biased region" description="Polar residues" evidence="1">
    <location>
        <begin position="1447"/>
        <end position="1471"/>
    </location>
</feature>
<organism evidence="3 4">
    <name type="scientific">Geodia barretti</name>
    <name type="common">Barrett's horny sponge</name>
    <dbReference type="NCBI Taxonomy" id="519541"/>
    <lineage>
        <taxon>Eukaryota</taxon>
        <taxon>Metazoa</taxon>
        <taxon>Porifera</taxon>
        <taxon>Demospongiae</taxon>
        <taxon>Heteroscleromorpha</taxon>
        <taxon>Tetractinellida</taxon>
        <taxon>Astrophorina</taxon>
        <taxon>Geodiidae</taxon>
        <taxon>Geodia</taxon>
    </lineage>
</organism>
<dbReference type="InterPro" id="IPR011029">
    <property type="entry name" value="DEATH-like_dom_sf"/>
</dbReference>